<name>A0A0A9AF72_ARUDO</name>
<sequence length="48" mass="5787">MDRVWKSKELMSHTRIWPSLLAQHLDLLHHQPRHFAVELSESGRSRLR</sequence>
<dbReference type="EMBL" id="GBRH01249352">
    <property type="protein sequence ID" value="JAD48543.1"/>
    <property type="molecule type" value="Transcribed_RNA"/>
</dbReference>
<protein>
    <submittedName>
        <fullName evidence="1">Uncharacterized protein</fullName>
    </submittedName>
</protein>
<dbReference type="AlphaFoldDB" id="A0A0A9AF72"/>
<proteinExistence type="predicted"/>
<organism evidence="1">
    <name type="scientific">Arundo donax</name>
    <name type="common">Giant reed</name>
    <name type="synonym">Donax arundinaceus</name>
    <dbReference type="NCBI Taxonomy" id="35708"/>
    <lineage>
        <taxon>Eukaryota</taxon>
        <taxon>Viridiplantae</taxon>
        <taxon>Streptophyta</taxon>
        <taxon>Embryophyta</taxon>
        <taxon>Tracheophyta</taxon>
        <taxon>Spermatophyta</taxon>
        <taxon>Magnoliopsida</taxon>
        <taxon>Liliopsida</taxon>
        <taxon>Poales</taxon>
        <taxon>Poaceae</taxon>
        <taxon>PACMAD clade</taxon>
        <taxon>Arundinoideae</taxon>
        <taxon>Arundineae</taxon>
        <taxon>Arundo</taxon>
    </lineage>
</organism>
<accession>A0A0A9AF72</accession>
<reference evidence="1" key="2">
    <citation type="journal article" date="2015" name="Data Brief">
        <title>Shoot transcriptome of the giant reed, Arundo donax.</title>
        <authorList>
            <person name="Barrero R.A."/>
            <person name="Guerrero F.D."/>
            <person name="Moolhuijzen P."/>
            <person name="Goolsby J.A."/>
            <person name="Tidwell J."/>
            <person name="Bellgard S.E."/>
            <person name="Bellgard M.I."/>
        </authorList>
    </citation>
    <scope>NUCLEOTIDE SEQUENCE</scope>
    <source>
        <tissue evidence="1">Shoot tissue taken approximately 20 cm above the soil surface</tissue>
    </source>
</reference>
<reference evidence="1" key="1">
    <citation type="submission" date="2014-09" db="EMBL/GenBank/DDBJ databases">
        <authorList>
            <person name="Magalhaes I.L.F."/>
            <person name="Oliveira U."/>
            <person name="Santos F.R."/>
            <person name="Vidigal T.H.D.A."/>
            <person name="Brescovit A.D."/>
            <person name="Santos A.J."/>
        </authorList>
    </citation>
    <scope>NUCLEOTIDE SEQUENCE</scope>
    <source>
        <tissue evidence="1">Shoot tissue taken approximately 20 cm above the soil surface</tissue>
    </source>
</reference>
<evidence type="ECO:0000313" key="1">
    <source>
        <dbReference type="EMBL" id="JAD48543.1"/>
    </source>
</evidence>